<dbReference type="OMA" id="NTWSLGI"/>
<evidence type="ECO:0000256" key="1">
    <source>
        <dbReference type="SAM" id="Coils"/>
    </source>
</evidence>
<name>F1A173_DICPU</name>
<dbReference type="PROSITE" id="PS51335">
    <property type="entry name" value="ELMO"/>
    <property type="match status" value="1"/>
</dbReference>
<dbReference type="eggNOG" id="KOG2998">
    <property type="taxonomic scope" value="Eukaryota"/>
</dbReference>
<feature type="non-terminal residue" evidence="4">
    <location>
        <position position="547"/>
    </location>
</feature>
<evidence type="ECO:0000313" key="4">
    <source>
        <dbReference type="EMBL" id="EGC30053.1"/>
    </source>
</evidence>
<keyword evidence="5" id="KW-1185">Reference proteome</keyword>
<proteinExistence type="predicted"/>
<dbReference type="OrthoDB" id="67155at2759"/>
<dbReference type="InterPro" id="IPR006816">
    <property type="entry name" value="ELMO_dom"/>
</dbReference>
<dbReference type="VEuPathDB" id="AmoebaDB:DICPUDRAFT_50960"/>
<dbReference type="AlphaFoldDB" id="F1A173"/>
<accession>F1A173</accession>
<keyword evidence="1" id="KW-0175">Coiled coil</keyword>
<dbReference type="KEGG" id="dpp:DICPUDRAFT_50960"/>
<dbReference type="PANTHER" id="PTHR12771">
    <property type="entry name" value="ENGULFMENT AND CELL MOTILITY"/>
    <property type="match status" value="1"/>
</dbReference>
<dbReference type="Pfam" id="PF04727">
    <property type="entry name" value="ELMO_CED12"/>
    <property type="match status" value="1"/>
</dbReference>
<evidence type="ECO:0000259" key="3">
    <source>
        <dbReference type="PROSITE" id="PS51335"/>
    </source>
</evidence>
<dbReference type="EMBL" id="GL871363">
    <property type="protein sequence ID" value="EGC30053.1"/>
    <property type="molecule type" value="Genomic_DNA"/>
</dbReference>
<dbReference type="GO" id="GO:0007015">
    <property type="term" value="P:actin filament organization"/>
    <property type="evidence" value="ECO:0000318"/>
    <property type="project" value="GO_Central"/>
</dbReference>
<dbReference type="GO" id="GO:0005886">
    <property type="term" value="C:plasma membrane"/>
    <property type="evidence" value="ECO:0000318"/>
    <property type="project" value="GO_Central"/>
</dbReference>
<gene>
    <name evidence="4" type="ORF">DICPUDRAFT_50960</name>
</gene>
<reference evidence="5" key="1">
    <citation type="journal article" date="2011" name="Genome Biol.">
        <title>Comparative genomics of the social amoebae Dictyostelium discoideum and Dictyostelium purpureum.</title>
        <authorList>
            <consortium name="US DOE Joint Genome Institute (JGI-PGF)"/>
            <person name="Sucgang R."/>
            <person name="Kuo A."/>
            <person name="Tian X."/>
            <person name="Salerno W."/>
            <person name="Parikh A."/>
            <person name="Feasley C.L."/>
            <person name="Dalin E."/>
            <person name="Tu H."/>
            <person name="Huang E."/>
            <person name="Barry K."/>
            <person name="Lindquist E."/>
            <person name="Shapiro H."/>
            <person name="Bruce D."/>
            <person name="Schmutz J."/>
            <person name="Salamov A."/>
            <person name="Fey P."/>
            <person name="Gaudet P."/>
            <person name="Anjard C."/>
            <person name="Babu M.M."/>
            <person name="Basu S."/>
            <person name="Bushmanova Y."/>
            <person name="van der Wel H."/>
            <person name="Katoh-Kurasawa M."/>
            <person name="Dinh C."/>
            <person name="Coutinho P.M."/>
            <person name="Saito T."/>
            <person name="Elias M."/>
            <person name="Schaap P."/>
            <person name="Kay R.R."/>
            <person name="Henrissat B."/>
            <person name="Eichinger L."/>
            <person name="Rivero F."/>
            <person name="Putnam N.H."/>
            <person name="West C.M."/>
            <person name="Loomis W.F."/>
            <person name="Chisholm R.L."/>
            <person name="Shaulsky G."/>
            <person name="Strassmann J.E."/>
            <person name="Queller D.C."/>
            <person name="Kuspa A."/>
            <person name="Grigoriev I.V."/>
        </authorList>
    </citation>
    <scope>NUCLEOTIDE SEQUENCE [LARGE SCALE GENOMIC DNA]</scope>
    <source>
        <strain evidence="5">QSDP1</strain>
    </source>
</reference>
<dbReference type="Proteomes" id="UP000001064">
    <property type="component" value="Unassembled WGS sequence"/>
</dbReference>
<protein>
    <recommendedName>
        <fullName evidence="3">ELMO domain-containing protein</fullName>
    </recommendedName>
</protein>
<sequence>MDRYKIRRERKEILKKEIEEIRNKIQEEDYKLMSIEEGGSTSKHDDRLIELNKELNTLKDELQRLRLEGDKFYVMSGEDLILIEIDEFSKLSFYLCKQFLDISSISLQTCNESRIHLVNEEEIKKDPDNTNLQPIYETQTSISTRPIYQLLSVKTNFDTPSSLSKPSLFERVKQNTWSLGISPLRRTTSDPTIFGERFSPPKSISNFIEKFKDNKDKDKEQQEIKYSTTTAIVSNGTSSSSSTTTTTGDYGKILLTWHNKETSMYILKSQEESIELLELLGSHIDRSKKIIAKQTQTIKMLYQKKSTLYDSNNPEHEEYLKQLWNLLFPGEEFQKKSPLWKQFGFQSDDPSRDFRGMGIMGLLNLTYLVEHHFDWVYNILKEDRDYPFAVAGINISNLIFEVFQINEESVQQPWYSSLLNPYMAMLCSMSRNNNSAFDELYFLIFKLLDHVWTQMNATYMMFPLVLKKLKSLLNEISQLNPNSFDEVKAKFDLIIISNIITPEENINNNLYPQLPSSPRSPNNTGNSLTPNKNTSVSNSPPKIINNN</sequence>
<dbReference type="PANTHER" id="PTHR12771:SF41">
    <property type="entry name" value="ELMO DOMAIN-CONTAINING PROTEIN C"/>
    <property type="match status" value="1"/>
</dbReference>
<feature type="domain" description="ELMO" evidence="3">
    <location>
        <begin position="315"/>
        <end position="477"/>
    </location>
</feature>
<feature type="coiled-coil region" evidence="1">
    <location>
        <begin position="4"/>
        <end position="68"/>
    </location>
</feature>
<dbReference type="InParanoid" id="F1A173"/>
<dbReference type="GeneID" id="10511270"/>
<feature type="region of interest" description="Disordered" evidence="2">
    <location>
        <begin position="510"/>
        <end position="547"/>
    </location>
</feature>
<dbReference type="FunCoup" id="F1A173">
    <property type="interactions" value="467"/>
</dbReference>
<dbReference type="RefSeq" id="XP_003293416.1">
    <property type="nucleotide sequence ID" value="XM_003293368.1"/>
</dbReference>
<evidence type="ECO:0000313" key="5">
    <source>
        <dbReference type="Proteomes" id="UP000001064"/>
    </source>
</evidence>
<dbReference type="InterPro" id="IPR050868">
    <property type="entry name" value="ELMO_domain-containing"/>
</dbReference>
<evidence type="ECO:0000256" key="2">
    <source>
        <dbReference type="SAM" id="MobiDB-lite"/>
    </source>
</evidence>
<dbReference type="GO" id="GO:0048870">
    <property type="term" value="P:cell motility"/>
    <property type="evidence" value="ECO:0000318"/>
    <property type="project" value="GO_Central"/>
</dbReference>
<organism evidence="4 5">
    <name type="scientific">Dictyostelium purpureum</name>
    <name type="common">Slime mold</name>
    <dbReference type="NCBI Taxonomy" id="5786"/>
    <lineage>
        <taxon>Eukaryota</taxon>
        <taxon>Amoebozoa</taxon>
        <taxon>Evosea</taxon>
        <taxon>Eumycetozoa</taxon>
        <taxon>Dictyostelia</taxon>
        <taxon>Dictyosteliales</taxon>
        <taxon>Dictyosteliaceae</taxon>
        <taxon>Dictyostelium</taxon>
    </lineage>
</organism>